<keyword evidence="1" id="KW-1133">Transmembrane helix</keyword>
<comment type="caution">
    <text evidence="2">The sequence shown here is derived from an EMBL/GenBank/DDBJ whole genome shotgun (WGS) entry which is preliminary data.</text>
</comment>
<reference evidence="2 3" key="1">
    <citation type="submission" date="2019-08" db="EMBL/GenBank/DDBJ databases">
        <title>Phenotypic and genetic characterization of extended-spectrum b-lactamase-producing hypermucoviscous Klebsiella pneumoniae from Chile.</title>
        <authorList>
            <person name="Morales-Leon F."/>
            <person name="Caro C."/>
            <person name="Opazo-Capurro A."/>
            <person name="Lincopan N."/>
            <person name="Dominguez-Yevenes M."/>
            <person name="Lima C."/>
            <person name="Bello-Toledo H."/>
            <person name="Gonzalez-Rocha G."/>
        </authorList>
    </citation>
    <scope>NUCLEOTIDE SEQUENCE [LARGE SCALE GENOMIC DNA]</scope>
    <source>
        <strain evidence="2 3">UCO-494</strain>
    </source>
</reference>
<feature type="transmembrane region" description="Helical" evidence="1">
    <location>
        <begin position="252"/>
        <end position="270"/>
    </location>
</feature>
<name>A0A5D3JM12_KLEPN</name>
<protein>
    <submittedName>
        <fullName evidence="2">Uncharacterized protein</fullName>
    </submittedName>
</protein>
<accession>A0A5D3JM12</accession>
<organism evidence="2 3">
    <name type="scientific">Klebsiella pneumoniae</name>
    <dbReference type="NCBI Taxonomy" id="573"/>
    <lineage>
        <taxon>Bacteria</taxon>
        <taxon>Pseudomonadati</taxon>
        <taxon>Pseudomonadota</taxon>
        <taxon>Gammaproteobacteria</taxon>
        <taxon>Enterobacterales</taxon>
        <taxon>Enterobacteriaceae</taxon>
        <taxon>Klebsiella/Raoultella group</taxon>
        <taxon>Klebsiella</taxon>
        <taxon>Klebsiella pneumoniae complex</taxon>
    </lineage>
</organism>
<keyword evidence="1" id="KW-0472">Membrane</keyword>
<evidence type="ECO:0000313" key="2">
    <source>
        <dbReference type="EMBL" id="TYL73417.1"/>
    </source>
</evidence>
<dbReference type="RefSeq" id="WP_047057996.1">
    <property type="nucleotide sequence ID" value="NZ_CAWOYW010000276.1"/>
</dbReference>
<evidence type="ECO:0000256" key="1">
    <source>
        <dbReference type="SAM" id="Phobius"/>
    </source>
</evidence>
<proteinExistence type="predicted"/>
<dbReference type="EMBL" id="VSSY01000034">
    <property type="protein sequence ID" value="TYL73417.1"/>
    <property type="molecule type" value="Genomic_DNA"/>
</dbReference>
<keyword evidence="1" id="KW-0812">Transmembrane</keyword>
<dbReference type="Proteomes" id="UP000322977">
    <property type="component" value="Unassembled WGS sequence"/>
</dbReference>
<dbReference type="AlphaFoldDB" id="A0A5D3JM12"/>
<evidence type="ECO:0000313" key="3">
    <source>
        <dbReference type="Proteomes" id="UP000322977"/>
    </source>
</evidence>
<gene>
    <name evidence="2" type="ORF">FXN67_24950</name>
</gene>
<sequence length="277" mass="31709">MASSELLRVRRRSQSKKDVNKAYENALRNYIVHYSCESFYDNTSGQSRRVTSIAVRNLDSAQTQSWSLHSSAELLGLQNQIQANLDVIEKHLLSEYFTFLQNHADSTFIHWNMRDKSYGFPALEHRFKVLGGQPFILQDDRKLDLARVLINLYGPGYAPHICPNTGKRGRIMSLMEMNRITSRDSLQGKEEADAFENGDFLKLDRSTLAKVDIFHNFFDRLHANKLKTNATFSDKYGFKLAAIPELARDNPFIIAFIVSGGVIAALIKWWDAIKLIF</sequence>